<comment type="caution">
    <text evidence="1">The sequence shown here is derived from an EMBL/GenBank/DDBJ whole genome shotgun (WGS) entry which is preliminary data.</text>
</comment>
<dbReference type="Proteomes" id="UP001596031">
    <property type="component" value="Unassembled WGS sequence"/>
</dbReference>
<organism evidence="1 2">
    <name type="scientific">Massilia jejuensis</name>
    <dbReference type="NCBI Taxonomy" id="648894"/>
    <lineage>
        <taxon>Bacteria</taxon>
        <taxon>Pseudomonadati</taxon>
        <taxon>Pseudomonadota</taxon>
        <taxon>Betaproteobacteria</taxon>
        <taxon>Burkholderiales</taxon>
        <taxon>Oxalobacteraceae</taxon>
        <taxon>Telluria group</taxon>
        <taxon>Massilia</taxon>
    </lineage>
</organism>
<dbReference type="EMBL" id="JBHSMS010000040">
    <property type="protein sequence ID" value="MFC5512335.1"/>
    <property type="molecule type" value="Genomic_DNA"/>
</dbReference>
<proteinExistence type="predicted"/>
<accession>A0ABW0PIL1</accession>
<sequence length="86" mass="8672">MEQTHAELDDARPDSAARRWLRVAMGMAGACALAAQAHFELSALAPPEAAYVAQPARGAAAPAHAAVLPGCAPAPCSGLPATRIEG</sequence>
<protein>
    <submittedName>
        <fullName evidence="1">Uncharacterized protein</fullName>
    </submittedName>
</protein>
<keyword evidence="2" id="KW-1185">Reference proteome</keyword>
<name>A0ABW0PIL1_9BURK</name>
<evidence type="ECO:0000313" key="1">
    <source>
        <dbReference type="EMBL" id="MFC5512335.1"/>
    </source>
</evidence>
<dbReference type="RefSeq" id="WP_379722431.1">
    <property type="nucleotide sequence ID" value="NZ_JBHSMS010000040.1"/>
</dbReference>
<evidence type="ECO:0000313" key="2">
    <source>
        <dbReference type="Proteomes" id="UP001596031"/>
    </source>
</evidence>
<gene>
    <name evidence="1" type="ORF">ACFPOU_14510</name>
</gene>
<reference evidence="2" key="1">
    <citation type="journal article" date="2019" name="Int. J. Syst. Evol. Microbiol.">
        <title>The Global Catalogue of Microorganisms (GCM) 10K type strain sequencing project: providing services to taxonomists for standard genome sequencing and annotation.</title>
        <authorList>
            <consortium name="The Broad Institute Genomics Platform"/>
            <consortium name="The Broad Institute Genome Sequencing Center for Infectious Disease"/>
            <person name="Wu L."/>
            <person name="Ma J."/>
        </authorList>
    </citation>
    <scope>NUCLEOTIDE SEQUENCE [LARGE SCALE GENOMIC DNA]</scope>
    <source>
        <strain evidence="2">CCUG 38813</strain>
    </source>
</reference>